<comment type="subcellular location">
    <subcellularLocation>
        <location evidence="1">Membrane</location>
        <topology evidence="1">Lipid-anchor</topology>
    </subcellularLocation>
</comment>
<evidence type="ECO:0000256" key="4">
    <source>
        <dbReference type="ARBA" id="ARBA00022729"/>
    </source>
</evidence>
<dbReference type="OrthoDB" id="1949745at2"/>
<keyword evidence="12" id="KW-1185">Reference proteome</keyword>
<evidence type="ECO:0000313" key="11">
    <source>
        <dbReference type="EMBL" id="AOT71589.1"/>
    </source>
</evidence>
<keyword evidence="3" id="KW-0309">Germination</keyword>
<dbReference type="NCBIfam" id="TIGR02887">
    <property type="entry name" value="spore_ger_x_C"/>
    <property type="match status" value="1"/>
</dbReference>
<dbReference type="PROSITE" id="PS51257">
    <property type="entry name" value="PROKAR_LIPOPROTEIN"/>
    <property type="match status" value="1"/>
</dbReference>
<evidence type="ECO:0000259" key="10">
    <source>
        <dbReference type="Pfam" id="PF25198"/>
    </source>
</evidence>
<dbReference type="InterPro" id="IPR046953">
    <property type="entry name" value="Spore_GerAC-like_C"/>
</dbReference>
<name>A0A1D8GL16_9FIRM</name>
<evidence type="ECO:0000259" key="9">
    <source>
        <dbReference type="Pfam" id="PF05504"/>
    </source>
</evidence>
<keyword evidence="6" id="KW-0564">Palmitate</keyword>
<evidence type="ECO:0000256" key="1">
    <source>
        <dbReference type="ARBA" id="ARBA00004635"/>
    </source>
</evidence>
<gene>
    <name evidence="11" type="ORF">Gferi_19865</name>
</gene>
<dbReference type="RefSeq" id="WP_069979585.1">
    <property type="nucleotide sequence ID" value="NZ_CP017269.1"/>
</dbReference>
<evidence type="ECO:0000256" key="3">
    <source>
        <dbReference type="ARBA" id="ARBA00022544"/>
    </source>
</evidence>
<dbReference type="Gene3D" id="3.30.300.210">
    <property type="entry name" value="Nutrient germinant receptor protein C, domain 3"/>
    <property type="match status" value="1"/>
</dbReference>
<dbReference type="PANTHER" id="PTHR35789">
    <property type="entry name" value="SPORE GERMINATION PROTEIN B3"/>
    <property type="match status" value="1"/>
</dbReference>
<protein>
    <submittedName>
        <fullName evidence="11">Spore gernimation protein</fullName>
    </submittedName>
</protein>
<dbReference type="InterPro" id="IPR038501">
    <property type="entry name" value="Spore_GerAC_C_sf"/>
</dbReference>
<keyword evidence="7" id="KW-0449">Lipoprotein</keyword>
<keyword evidence="5" id="KW-0472">Membrane</keyword>
<reference evidence="11 12" key="1">
    <citation type="submission" date="2016-09" db="EMBL/GenBank/DDBJ databases">
        <title>Genomic analysis reveals versatility of anaerobic energy metabolism of Geosporobacter ferrireducens IRF9 of phylum Firmicutes.</title>
        <authorList>
            <person name="Kim S.-J."/>
        </authorList>
    </citation>
    <scope>NUCLEOTIDE SEQUENCE [LARGE SCALE GENOMIC DNA]</scope>
    <source>
        <strain evidence="11 12">IRF9</strain>
    </source>
</reference>
<dbReference type="Pfam" id="PF05504">
    <property type="entry name" value="Spore_GerAC"/>
    <property type="match status" value="1"/>
</dbReference>
<accession>A0A1D8GL16</accession>
<evidence type="ECO:0000313" key="12">
    <source>
        <dbReference type="Proteomes" id="UP000095743"/>
    </source>
</evidence>
<evidence type="ECO:0000256" key="2">
    <source>
        <dbReference type="ARBA" id="ARBA00007886"/>
    </source>
</evidence>
<dbReference type="PANTHER" id="PTHR35789:SF1">
    <property type="entry name" value="SPORE GERMINATION PROTEIN B3"/>
    <property type="match status" value="1"/>
</dbReference>
<dbReference type="Pfam" id="PF25198">
    <property type="entry name" value="Spore_GerAC_N"/>
    <property type="match status" value="1"/>
</dbReference>
<dbReference type="KEGG" id="gfe:Gferi_19865"/>
<evidence type="ECO:0000256" key="8">
    <source>
        <dbReference type="SAM" id="SignalP"/>
    </source>
</evidence>
<feature type="domain" description="Spore germination protein N-terminal" evidence="10">
    <location>
        <begin position="22"/>
        <end position="189"/>
    </location>
</feature>
<dbReference type="STRING" id="1424294.Gferi_19865"/>
<proteinExistence type="inferred from homology"/>
<keyword evidence="4 8" id="KW-0732">Signal</keyword>
<evidence type="ECO:0000256" key="6">
    <source>
        <dbReference type="ARBA" id="ARBA00023139"/>
    </source>
</evidence>
<dbReference type="GO" id="GO:0009847">
    <property type="term" value="P:spore germination"/>
    <property type="evidence" value="ECO:0007669"/>
    <property type="project" value="InterPro"/>
</dbReference>
<comment type="similarity">
    <text evidence="2">Belongs to the GerABKC lipoprotein family.</text>
</comment>
<dbReference type="InterPro" id="IPR008844">
    <property type="entry name" value="Spore_GerAC-like"/>
</dbReference>
<evidence type="ECO:0000256" key="5">
    <source>
        <dbReference type="ARBA" id="ARBA00023136"/>
    </source>
</evidence>
<feature type="signal peptide" evidence="8">
    <location>
        <begin position="1"/>
        <end position="19"/>
    </location>
</feature>
<feature type="domain" description="Spore germination GerAC-like C-terminal" evidence="9">
    <location>
        <begin position="203"/>
        <end position="368"/>
    </location>
</feature>
<dbReference type="EMBL" id="CP017269">
    <property type="protein sequence ID" value="AOT71589.1"/>
    <property type="molecule type" value="Genomic_DNA"/>
</dbReference>
<evidence type="ECO:0000256" key="7">
    <source>
        <dbReference type="ARBA" id="ARBA00023288"/>
    </source>
</evidence>
<sequence>MRKIIKLLIMLLMSTSLTACWDSTGLENLLLVYGLGIDISKEDPEKYLFTIGFPTIIEEAPEKKMEFFTEAPSLGKGKSNLQNKVYRKISYDNIKVIVFGEEAARKGILPHIDSMFREPLFRGTTRFAVVEDRAVELLSMEPPVSLLVSSFLFDSIQQNYESTTVPIMTLRKFSHEYYTDGIEPAMPYICYGANRREINIGCVALFQKDKMIHTLHGDNSRGFMILRDEIHRGIYSFKYKTKEEDTDEYTSINLKGGKSKIKVKLEDSKLHIYQDITINCNLAEYTPKEIIFTKEKLKALEDYMAEEIKKDLISTIRILQKELKNDNIGYGQYVKAEYPEYFDCENWNEQFAAAIFHINTRVKIKNVGVTP</sequence>
<organism evidence="11 12">
    <name type="scientific">Geosporobacter ferrireducens</name>
    <dbReference type="NCBI Taxonomy" id="1424294"/>
    <lineage>
        <taxon>Bacteria</taxon>
        <taxon>Bacillati</taxon>
        <taxon>Bacillota</taxon>
        <taxon>Clostridia</taxon>
        <taxon>Peptostreptococcales</taxon>
        <taxon>Thermotaleaceae</taxon>
        <taxon>Geosporobacter</taxon>
    </lineage>
</organism>
<feature type="chain" id="PRO_5038828512" evidence="8">
    <location>
        <begin position="20"/>
        <end position="371"/>
    </location>
</feature>
<dbReference type="GO" id="GO:0016020">
    <property type="term" value="C:membrane"/>
    <property type="evidence" value="ECO:0007669"/>
    <property type="project" value="UniProtKB-SubCell"/>
</dbReference>
<dbReference type="AlphaFoldDB" id="A0A1D8GL16"/>
<dbReference type="InterPro" id="IPR057336">
    <property type="entry name" value="GerAC_N"/>
</dbReference>
<dbReference type="Proteomes" id="UP000095743">
    <property type="component" value="Chromosome"/>
</dbReference>